<dbReference type="Proteomes" id="UP000297295">
    <property type="component" value="Unassembled WGS sequence"/>
</dbReference>
<dbReference type="AlphaFoldDB" id="A0A4E0PX05"/>
<protein>
    <submittedName>
        <fullName evidence="2">TIGR00304 family protein</fullName>
    </submittedName>
</protein>
<reference evidence="2 3" key="1">
    <citation type="submission" date="2017-11" db="EMBL/GenBank/DDBJ databases">
        <title>Isolation and Characterization of Methanogenic Archaea from Saline Meromictic Lake at Siberia.</title>
        <authorList>
            <person name="Shen Y."/>
            <person name="Huang H.-H."/>
            <person name="Lai M.-C."/>
            <person name="Chen S.-C."/>
        </authorList>
    </citation>
    <scope>NUCLEOTIDE SEQUENCE [LARGE SCALE GENOMIC DNA]</scope>
    <source>
        <strain evidence="2 3">SY-01</strain>
    </source>
</reference>
<feature type="transmembrane region" description="Helical" evidence="1">
    <location>
        <begin position="83"/>
        <end position="102"/>
    </location>
</feature>
<evidence type="ECO:0000313" key="3">
    <source>
        <dbReference type="Proteomes" id="UP000297295"/>
    </source>
</evidence>
<keyword evidence="1" id="KW-0472">Membrane</keyword>
<comment type="caution">
    <text evidence="2">The sequence shown here is derived from an EMBL/GenBank/DDBJ whole genome shotgun (WGS) entry which is preliminary data.</text>
</comment>
<gene>
    <name evidence="2" type="ORF">CUN85_03920</name>
</gene>
<dbReference type="InterPro" id="IPR002849">
    <property type="entry name" value="DUF131"/>
</dbReference>
<organism evidence="2 3">
    <name type="scientific">Methanolobus halotolerans</name>
    <dbReference type="NCBI Taxonomy" id="2052935"/>
    <lineage>
        <taxon>Archaea</taxon>
        <taxon>Methanobacteriati</taxon>
        <taxon>Methanobacteriota</taxon>
        <taxon>Stenosarchaea group</taxon>
        <taxon>Methanomicrobia</taxon>
        <taxon>Methanosarcinales</taxon>
        <taxon>Methanosarcinaceae</taxon>
        <taxon>Methanolobus</taxon>
    </lineage>
</organism>
<keyword evidence="3" id="KW-1185">Reference proteome</keyword>
<keyword evidence="1" id="KW-0812">Transmembrane</keyword>
<dbReference type="Pfam" id="PF01998">
    <property type="entry name" value="DUF131"/>
    <property type="match status" value="1"/>
</dbReference>
<dbReference type="NCBIfam" id="TIGR00304">
    <property type="entry name" value="TIGR00304 family membrane protein"/>
    <property type="match status" value="1"/>
</dbReference>
<evidence type="ECO:0000256" key="1">
    <source>
        <dbReference type="SAM" id="Phobius"/>
    </source>
</evidence>
<proteinExistence type="predicted"/>
<accession>A0A4E0PX05</accession>
<evidence type="ECO:0000313" key="2">
    <source>
        <dbReference type="EMBL" id="TGC10645.1"/>
    </source>
</evidence>
<keyword evidence="1" id="KW-1133">Transmembrane helix</keyword>
<feature type="transmembrane region" description="Helical" evidence="1">
    <location>
        <begin position="21"/>
        <end position="47"/>
    </location>
</feature>
<name>A0A4E0PX05_9EURY</name>
<dbReference type="EMBL" id="PGGK01000003">
    <property type="protein sequence ID" value="TGC10645.1"/>
    <property type="molecule type" value="Genomic_DNA"/>
</dbReference>
<sequence>MGRCGHSTCLPIHKEGVIMSALLVSAGLLMIMLGFLLIFFGSISLMFENKVEGADKTPKTDVKGGGIVMIGPLPIAIGSDNKSVQTLLVLAIVLMGLYLIVLR</sequence>